<dbReference type="Pfam" id="PF14543">
    <property type="entry name" value="TAXi_N"/>
    <property type="match status" value="1"/>
</dbReference>
<feature type="domain" description="Peptidase A1" evidence="3">
    <location>
        <begin position="1"/>
        <end position="83"/>
    </location>
</feature>
<dbReference type="InterPro" id="IPR001969">
    <property type="entry name" value="Aspartic_peptidase_AS"/>
</dbReference>
<dbReference type="OrthoDB" id="1743405at2759"/>
<dbReference type="InterPro" id="IPR033121">
    <property type="entry name" value="PEPTIDASE_A1"/>
</dbReference>
<dbReference type="InterPro" id="IPR021109">
    <property type="entry name" value="Peptidase_aspartic_dom_sf"/>
</dbReference>
<organism evidence="4 5">
    <name type="scientific">Oryza meyeriana var. granulata</name>
    <dbReference type="NCBI Taxonomy" id="110450"/>
    <lineage>
        <taxon>Eukaryota</taxon>
        <taxon>Viridiplantae</taxon>
        <taxon>Streptophyta</taxon>
        <taxon>Embryophyta</taxon>
        <taxon>Tracheophyta</taxon>
        <taxon>Spermatophyta</taxon>
        <taxon>Magnoliopsida</taxon>
        <taxon>Liliopsida</taxon>
        <taxon>Poales</taxon>
        <taxon>Poaceae</taxon>
        <taxon>BOP clade</taxon>
        <taxon>Oryzoideae</taxon>
        <taxon>Oryzeae</taxon>
        <taxon>Oryzinae</taxon>
        <taxon>Oryza</taxon>
        <taxon>Oryza meyeriana</taxon>
    </lineage>
</organism>
<dbReference type="PROSITE" id="PS00141">
    <property type="entry name" value="ASP_PROTEASE"/>
    <property type="match status" value="1"/>
</dbReference>
<comment type="similarity">
    <text evidence="1">Belongs to the peptidase A1 family.</text>
</comment>
<gene>
    <name evidence="4" type="ORF">E2562_027579</name>
</gene>
<evidence type="ECO:0000259" key="3">
    <source>
        <dbReference type="PROSITE" id="PS51767"/>
    </source>
</evidence>
<evidence type="ECO:0000256" key="2">
    <source>
        <dbReference type="SAM" id="MobiDB-lite"/>
    </source>
</evidence>
<name>A0A6G1DNY1_9ORYZ</name>
<proteinExistence type="inferred from homology"/>
<comment type="caution">
    <text evidence="4">The sequence shown here is derived from an EMBL/GenBank/DDBJ whole genome shotgun (WGS) entry which is preliminary data.</text>
</comment>
<dbReference type="AlphaFoldDB" id="A0A6G1DNY1"/>
<dbReference type="GO" id="GO:0006508">
    <property type="term" value="P:proteolysis"/>
    <property type="evidence" value="ECO:0007669"/>
    <property type="project" value="InterPro"/>
</dbReference>
<dbReference type="SUPFAM" id="SSF50630">
    <property type="entry name" value="Acid proteases"/>
    <property type="match status" value="1"/>
</dbReference>
<evidence type="ECO:0000256" key="1">
    <source>
        <dbReference type="ARBA" id="ARBA00007447"/>
    </source>
</evidence>
<protein>
    <recommendedName>
        <fullName evidence="3">Peptidase A1 domain-containing protein</fullName>
    </recommendedName>
</protein>
<reference evidence="4 5" key="1">
    <citation type="submission" date="2019-11" db="EMBL/GenBank/DDBJ databases">
        <title>Whole genome sequence of Oryza granulata.</title>
        <authorList>
            <person name="Li W."/>
        </authorList>
    </citation>
    <scope>NUCLEOTIDE SEQUENCE [LARGE SCALE GENOMIC DNA]</scope>
    <source>
        <strain evidence="5">cv. Menghai</strain>
        <tissue evidence="4">Leaf</tissue>
    </source>
</reference>
<evidence type="ECO:0000313" key="5">
    <source>
        <dbReference type="Proteomes" id="UP000479710"/>
    </source>
</evidence>
<dbReference type="InterPro" id="IPR032861">
    <property type="entry name" value="TAXi_N"/>
</dbReference>
<evidence type="ECO:0000313" key="4">
    <source>
        <dbReference type="EMBL" id="KAF0914159.1"/>
    </source>
</evidence>
<dbReference type="GO" id="GO:0004190">
    <property type="term" value="F:aspartic-type endopeptidase activity"/>
    <property type="evidence" value="ECO:0007669"/>
    <property type="project" value="InterPro"/>
</dbReference>
<dbReference type="PROSITE" id="PS51767">
    <property type="entry name" value="PEPTIDASE_A1"/>
    <property type="match status" value="1"/>
</dbReference>
<keyword evidence="5" id="KW-1185">Reference proteome</keyword>
<dbReference type="Proteomes" id="UP000479710">
    <property type="component" value="Unassembled WGS sequence"/>
</dbReference>
<feature type="region of interest" description="Disordered" evidence="2">
    <location>
        <begin position="40"/>
        <end position="66"/>
    </location>
</feature>
<dbReference type="EMBL" id="SPHZ02000006">
    <property type="protein sequence ID" value="KAF0914159.1"/>
    <property type="molecule type" value="Genomic_DNA"/>
</dbReference>
<accession>A0A6G1DNY1</accession>
<dbReference type="Gene3D" id="2.40.70.10">
    <property type="entry name" value="Acid Proteases"/>
    <property type="match status" value="1"/>
</dbReference>
<sequence length="83" mass="9199">MLYIGTPSQEFALIVDSGSTVTYVPCATCEQCGNHQIFVRQKNRSSSKAPDNPIKRRDKDGCNPTSLLVRNEGLTVQNTRQVD</sequence>